<keyword evidence="3" id="KW-1185">Reference proteome</keyword>
<dbReference type="EMBL" id="JAHQXF010000001">
    <property type="protein sequence ID" value="MBV0924102.1"/>
    <property type="molecule type" value="Genomic_DNA"/>
</dbReference>
<dbReference type="InterPro" id="IPR019533">
    <property type="entry name" value="Peptidase_S26"/>
</dbReference>
<evidence type="ECO:0000256" key="1">
    <source>
        <dbReference type="SAM" id="Phobius"/>
    </source>
</evidence>
<organism evidence="2 3">
    <name type="scientific">Haloarcula limicola</name>
    <dbReference type="NCBI Taxonomy" id="1429915"/>
    <lineage>
        <taxon>Archaea</taxon>
        <taxon>Methanobacteriati</taxon>
        <taxon>Methanobacteriota</taxon>
        <taxon>Stenosarchaea group</taxon>
        <taxon>Halobacteria</taxon>
        <taxon>Halobacteriales</taxon>
        <taxon>Haloarculaceae</taxon>
        <taxon>Haloarcula</taxon>
    </lineage>
</organism>
<dbReference type="InterPro" id="IPR036286">
    <property type="entry name" value="LexA/Signal_pep-like_sf"/>
</dbReference>
<dbReference type="AlphaFoldDB" id="A0A8J8C3A5"/>
<dbReference type="Proteomes" id="UP000766550">
    <property type="component" value="Unassembled WGS sequence"/>
</dbReference>
<dbReference type="OrthoDB" id="50404at2157"/>
<protein>
    <submittedName>
        <fullName evidence="2">S26 family signal peptidase</fullName>
    </submittedName>
</protein>
<keyword evidence="1" id="KW-0472">Membrane</keyword>
<comment type="caution">
    <text evidence="2">The sequence shown here is derived from an EMBL/GenBank/DDBJ whole genome shotgun (WGS) entry which is preliminary data.</text>
</comment>
<keyword evidence="1" id="KW-1133">Transmembrane helix</keyword>
<proteinExistence type="predicted"/>
<name>A0A8J8C3A5_9EURY</name>
<gene>
    <name evidence="2" type="ORF">KTS45_07775</name>
</gene>
<dbReference type="CDD" id="cd06530">
    <property type="entry name" value="S26_SPase_I"/>
    <property type="match status" value="1"/>
</dbReference>
<keyword evidence="1" id="KW-0812">Transmembrane</keyword>
<evidence type="ECO:0000313" key="2">
    <source>
        <dbReference type="EMBL" id="MBV0924102.1"/>
    </source>
</evidence>
<dbReference type="SUPFAM" id="SSF51306">
    <property type="entry name" value="LexA/Signal peptidase"/>
    <property type="match status" value="1"/>
</dbReference>
<evidence type="ECO:0000313" key="3">
    <source>
        <dbReference type="Proteomes" id="UP000766550"/>
    </source>
</evidence>
<accession>A0A8J8C3A5</accession>
<dbReference type="GO" id="GO:0006465">
    <property type="term" value="P:signal peptide processing"/>
    <property type="evidence" value="ECO:0007669"/>
    <property type="project" value="InterPro"/>
</dbReference>
<reference evidence="2 3" key="1">
    <citation type="submission" date="2021-06" db="EMBL/GenBank/DDBJ databases">
        <title>New haloarchaea isolates fom saline soil.</title>
        <authorList>
            <person name="Duran-Viseras A."/>
            <person name="Sanchez-Porro C.S."/>
            <person name="Ventosa A."/>
        </authorList>
    </citation>
    <scope>NUCLEOTIDE SEQUENCE [LARGE SCALE GENOMIC DNA]</scope>
    <source>
        <strain evidence="2 3">JCM 183640</strain>
    </source>
</reference>
<feature type="transmembrane region" description="Helical" evidence="1">
    <location>
        <begin position="168"/>
        <end position="187"/>
    </location>
</feature>
<dbReference type="GO" id="GO:0004252">
    <property type="term" value="F:serine-type endopeptidase activity"/>
    <property type="evidence" value="ECO:0007669"/>
    <property type="project" value="InterPro"/>
</dbReference>
<feature type="transmembrane region" description="Helical" evidence="1">
    <location>
        <begin position="207"/>
        <end position="226"/>
    </location>
</feature>
<sequence>MMTLRRGVELGLEAAMALFLVAMVAGQLLGQPVLLGYVTTGSMQPTLDPGDGFVAVPAAVAGPIEEGDVVTFRAEELHGGGLTTHRVVDETERGYVTRGDNNPFTDQDGDEPPVTDAQIVAVAWQPGGAVLSIPGVGLLVTGTQDAIAGVQQRLAVLTGSRSLLGTQGIAYLLVALSLGAYVADVALSDDRKRQRTRSRETGTDVRLVVAVFAAAVVLAATAAMVAPAGSTEFGIVSAESDAPGSRVIETGTSESVPYLLQNGGFVPVVTYFEPVTDGVDVRPRETRIPGRSTVNATLVLTAPPETGYYRQYLVEHRYLLILPQPAIRALYGVHPWLPIAAIDGVLGGSFYLLGTTLAGTGRVRTRSREAPSRFDRFLSRLR</sequence>